<comment type="caution">
    <text evidence="1">The sequence shown here is derived from an EMBL/GenBank/DDBJ whole genome shotgun (WGS) entry which is preliminary data.</text>
</comment>
<reference evidence="1" key="2">
    <citation type="submission" date="2021-12" db="EMBL/GenBank/DDBJ databases">
        <title>Resequencing data analysis of finger millet.</title>
        <authorList>
            <person name="Hatakeyama M."/>
            <person name="Aluri S."/>
            <person name="Balachadran M.T."/>
            <person name="Sivarajan S.R."/>
            <person name="Poveda L."/>
            <person name="Shimizu-Inatsugi R."/>
            <person name="Schlapbach R."/>
            <person name="Sreeman S.M."/>
            <person name="Shimizu K.K."/>
        </authorList>
    </citation>
    <scope>NUCLEOTIDE SEQUENCE</scope>
</reference>
<reference evidence="1" key="1">
    <citation type="journal article" date="2018" name="DNA Res.">
        <title>Multiple hybrid de novo genome assembly of finger millet, an orphan allotetraploid crop.</title>
        <authorList>
            <person name="Hatakeyama M."/>
            <person name="Aluri S."/>
            <person name="Balachadran M.T."/>
            <person name="Sivarajan S.R."/>
            <person name="Patrignani A."/>
            <person name="Gruter S."/>
            <person name="Poveda L."/>
            <person name="Shimizu-Inatsugi R."/>
            <person name="Baeten J."/>
            <person name="Francoijs K.J."/>
            <person name="Nataraja K.N."/>
            <person name="Reddy Y.A.N."/>
            <person name="Phadnis S."/>
            <person name="Ravikumar R.L."/>
            <person name="Schlapbach R."/>
            <person name="Sreeman S.M."/>
            <person name="Shimizu K.K."/>
        </authorList>
    </citation>
    <scope>NUCLEOTIDE SEQUENCE</scope>
</reference>
<dbReference type="Proteomes" id="UP001054889">
    <property type="component" value="Unassembled WGS sequence"/>
</dbReference>
<name>A0AAV5CCD0_ELECO</name>
<dbReference type="EMBL" id="BQKI01000006">
    <property type="protein sequence ID" value="GJM95981.1"/>
    <property type="molecule type" value="Genomic_DNA"/>
</dbReference>
<organism evidence="1 2">
    <name type="scientific">Eleusine coracana subsp. coracana</name>
    <dbReference type="NCBI Taxonomy" id="191504"/>
    <lineage>
        <taxon>Eukaryota</taxon>
        <taxon>Viridiplantae</taxon>
        <taxon>Streptophyta</taxon>
        <taxon>Embryophyta</taxon>
        <taxon>Tracheophyta</taxon>
        <taxon>Spermatophyta</taxon>
        <taxon>Magnoliopsida</taxon>
        <taxon>Liliopsida</taxon>
        <taxon>Poales</taxon>
        <taxon>Poaceae</taxon>
        <taxon>PACMAD clade</taxon>
        <taxon>Chloridoideae</taxon>
        <taxon>Cynodonteae</taxon>
        <taxon>Eleusininae</taxon>
        <taxon>Eleusine</taxon>
    </lineage>
</organism>
<proteinExistence type="predicted"/>
<gene>
    <name evidence="1" type="primary">ga12782</name>
    <name evidence="1" type="ORF">PR202_ga12782</name>
</gene>
<dbReference type="PANTHER" id="PTHR33116:SF86">
    <property type="entry name" value="REVERSE TRANSCRIPTASE DOMAIN-CONTAINING PROTEIN"/>
    <property type="match status" value="1"/>
</dbReference>
<accession>A0AAV5CCD0</accession>
<evidence type="ECO:0000313" key="1">
    <source>
        <dbReference type="EMBL" id="GJM95981.1"/>
    </source>
</evidence>
<evidence type="ECO:0000313" key="2">
    <source>
        <dbReference type="Proteomes" id="UP001054889"/>
    </source>
</evidence>
<dbReference type="AlphaFoldDB" id="A0AAV5CCD0"/>
<sequence length="105" mass="11963">MFEYITSRLKGVIGSWSGQEASCVGIEILLKSVAQAVTTYSISCFLLPVDTCKKMRSSISNYWWGSSVDNRHMHWMSWERLTSPKCKGGMGFWDLRQFNLAMLGK</sequence>
<dbReference type="PANTHER" id="PTHR33116">
    <property type="entry name" value="REVERSE TRANSCRIPTASE ZINC-BINDING DOMAIN-CONTAINING PROTEIN-RELATED-RELATED"/>
    <property type="match status" value="1"/>
</dbReference>
<protein>
    <submittedName>
        <fullName evidence="1">Uncharacterized protein</fullName>
    </submittedName>
</protein>
<keyword evidence="2" id="KW-1185">Reference proteome</keyword>